<dbReference type="Proteomes" id="UP001056120">
    <property type="component" value="Linkage Group LG22"/>
</dbReference>
<organism evidence="1 2">
    <name type="scientific">Smallanthus sonchifolius</name>
    <dbReference type="NCBI Taxonomy" id="185202"/>
    <lineage>
        <taxon>Eukaryota</taxon>
        <taxon>Viridiplantae</taxon>
        <taxon>Streptophyta</taxon>
        <taxon>Embryophyta</taxon>
        <taxon>Tracheophyta</taxon>
        <taxon>Spermatophyta</taxon>
        <taxon>Magnoliopsida</taxon>
        <taxon>eudicotyledons</taxon>
        <taxon>Gunneridae</taxon>
        <taxon>Pentapetalae</taxon>
        <taxon>asterids</taxon>
        <taxon>campanulids</taxon>
        <taxon>Asterales</taxon>
        <taxon>Asteraceae</taxon>
        <taxon>Asteroideae</taxon>
        <taxon>Heliantheae alliance</taxon>
        <taxon>Millerieae</taxon>
        <taxon>Smallanthus</taxon>
    </lineage>
</organism>
<name>A0ACB9BWP8_9ASTR</name>
<protein>
    <submittedName>
        <fullName evidence="1">Uncharacterized protein</fullName>
    </submittedName>
</protein>
<comment type="caution">
    <text evidence="1">The sequence shown here is derived from an EMBL/GenBank/DDBJ whole genome shotgun (WGS) entry which is preliminary data.</text>
</comment>
<gene>
    <name evidence="1" type="ORF">L1987_66165</name>
</gene>
<dbReference type="EMBL" id="CM042039">
    <property type="protein sequence ID" value="KAI3726368.1"/>
    <property type="molecule type" value="Genomic_DNA"/>
</dbReference>
<accession>A0ACB9BWP8</accession>
<reference evidence="2" key="1">
    <citation type="journal article" date="2022" name="Mol. Ecol. Resour.">
        <title>The genomes of chicory, endive, great burdock and yacon provide insights into Asteraceae palaeo-polyploidization history and plant inulin production.</title>
        <authorList>
            <person name="Fan W."/>
            <person name="Wang S."/>
            <person name="Wang H."/>
            <person name="Wang A."/>
            <person name="Jiang F."/>
            <person name="Liu H."/>
            <person name="Zhao H."/>
            <person name="Xu D."/>
            <person name="Zhang Y."/>
        </authorList>
    </citation>
    <scope>NUCLEOTIDE SEQUENCE [LARGE SCALE GENOMIC DNA]</scope>
    <source>
        <strain evidence="2">cv. Yunnan</strain>
    </source>
</reference>
<evidence type="ECO:0000313" key="1">
    <source>
        <dbReference type="EMBL" id="KAI3726368.1"/>
    </source>
</evidence>
<keyword evidence="2" id="KW-1185">Reference proteome</keyword>
<reference evidence="1 2" key="2">
    <citation type="journal article" date="2022" name="Mol. Ecol. Resour.">
        <title>The genomes of chicory, endive, great burdock and yacon provide insights into Asteraceae paleo-polyploidization history and plant inulin production.</title>
        <authorList>
            <person name="Fan W."/>
            <person name="Wang S."/>
            <person name="Wang H."/>
            <person name="Wang A."/>
            <person name="Jiang F."/>
            <person name="Liu H."/>
            <person name="Zhao H."/>
            <person name="Xu D."/>
            <person name="Zhang Y."/>
        </authorList>
    </citation>
    <scope>NUCLEOTIDE SEQUENCE [LARGE SCALE GENOMIC DNA]</scope>
    <source>
        <strain evidence="2">cv. Yunnan</strain>
        <tissue evidence="1">Leaves</tissue>
    </source>
</reference>
<evidence type="ECO:0000313" key="2">
    <source>
        <dbReference type="Proteomes" id="UP001056120"/>
    </source>
</evidence>
<proteinExistence type="predicted"/>
<sequence length="135" mass="15143">MMGLQVGHDATASWGIDKSGRFCSPRAARELALSIIYAACLEGSDPVRLFERRVNARRASFGTWTNISNHKVLCSDIEELVTLSPEKILLKWMNFHLKKAGYTKTVTNFSTNLKCGIRVIDQLSFLLSRPTAILR</sequence>